<protein>
    <submittedName>
        <fullName evidence="2">Uncharacterized protein</fullName>
    </submittedName>
</protein>
<accession>A0A6C0I7L6</accession>
<keyword evidence="1" id="KW-1133">Transmembrane helix</keyword>
<proteinExistence type="predicted"/>
<feature type="transmembrane region" description="Helical" evidence="1">
    <location>
        <begin position="175"/>
        <end position="195"/>
    </location>
</feature>
<dbReference type="AlphaFoldDB" id="A0A6C0I7L6"/>
<organism evidence="2">
    <name type="scientific">viral metagenome</name>
    <dbReference type="NCBI Taxonomy" id="1070528"/>
    <lineage>
        <taxon>unclassified sequences</taxon>
        <taxon>metagenomes</taxon>
        <taxon>organismal metagenomes</taxon>
    </lineage>
</organism>
<reference evidence="2" key="1">
    <citation type="journal article" date="2020" name="Nature">
        <title>Giant virus diversity and host interactions through global metagenomics.</title>
        <authorList>
            <person name="Schulz F."/>
            <person name="Roux S."/>
            <person name="Paez-Espino D."/>
            <person name="Jungbluth S."/>
            <person name="Walsh D.A."/>
            <person name="Denef V.J."/>
            <person name="McMahon K.D."/>
            <person name="Konstantinidis K.T."/>
            <person name="Eloe-Fadrosh E.A."/>
            <person name="Kyrpides N.C."/>
            <person name="Woyke T."/>
        </authorList>
    </citation>
    <scope>NUCLEOTIDE SEQUENCE</scope>
    <source>
        <strain evidence="2">GVMAG-M-3300023184-50</strain>
    </source>
</reference>
<evidence type="ECO:0000313" key="2">
    <source>
        <dbReference type="EMBL" id="QHT88306.1"/>
    </source>
</evidence>
<dbReference type="EMBL" id="MN740114">
    <property type="protein sequence ID" value="QHT88306.1"/>
    <property type="molecule type" value="Genomic_DNA"/>
</dbReference>
<sequence length="242" mass="27106">MAEVNATGMPDILTATQKQTAQEQQVLADSFKRYQDAARTKDEDPENYEAARMRYFALKNGPSWAAQEQKRIAGDKLDPVISKFRDMYQSLDSEQNVQRAYTDSVSTIRDQQQSLADNAEKHVSFFGKLIDTEQQKKGAFNRMVELTTRTPAGTTPLPQDVPLLVKYFSGYPSSFSIILDVLLSVIILFTLYLFLRKSSLAAQGTRTFWGNMFGSYGSPGLRAPFSPPFSPSAGPVRTTTFR</sequence>
<keyword evidence="1" id="KW-0812">Transmembrane</keyword>
<evidence type="ECO:0000256" key="1">
    <source>
        <dbReference type="SAM" id="Phobius"/>
    </source>
</evidence>
<keyword evidence="1" id="KW-0472">Membrane</keyword>
<name>A0A6C0I7L6_9ZZZZ</name>